<feature type="compositionally biased region" description="Basic residues" evidence="10">
    <location>
        <begin position="471"/>
        <end position="489"/>
    </location>
</feature>
<dbReference type="SUPFAM" id="SSF56024">
    <property type="entry name" value="Phospholipase D/nuclease"/>
    <property type="match status" value="2"/>
</dbReference>
<protein>
    <recommendedName>
        <fullName evidence="4">Phospholipase D</fullName>
    </recommendedName>
    <alternativeName>
        <fullName evidence="9">Choline phosphatase</fullName>
    </alternativeName>
</protein>
<organism evidence="12 13">
    <name type="scientific">Sphingomonas baiyangensis</name>
    <dbReference type="NCBI Taxonomy" id="2572576"/>
    <lineage>
        <taxon>Bacteria</taxon>
        <taxon>Pseudomonadati</taxon>
        <taxon>Pseudomonadota</taxon>
        <taxon>Alphaproteobacteria</taxon>
        <taxon>Sphingomonadales</taxon>
        <taxon>Sphingomonadaceae</taxon>
        <taxon>Sphingomonas</taxon>
    </lineage>
</organism>
<comment type="function">
    <text evidence="2">Could be a virulence factor.</text>
</comment>
<dbReference type="PANTHER" id="PTHR18896">
    <property type="entry name" value="PHOSPHOLIPASE D"/>
    <property type="match status" value="1"/>
</dbReference>
<dbReference type="PANTHER" id="PTHR18896:SF76">
    <property type="entry name" value="PHOSPHOLIPASE"/>
    <property type="match status" value="1"/>
</dbReference>
<dbReference type="GO" id="GO:0004630">
    <property type="term" value="F:phospholipase D activity"/>
    <property type="evidence" value="ECO:0007669"/>
    <property type="project" value="UniProtKB-EC"/>
</dbReference>
<comment type="caution">
    <text evidence="12">The sequence shown here is derived from an EMBL/GenBank/DDBJ whole genome shotgun (WGS) entry which is preliminary data.</text>
</comment>
<evidence type="ECO:0000256" key="7">
    <source>
        <dbReference type="ARBA" id="ARBA00022801"/>
    </source>
</evidence>
<sequence length="489" mass="54832">MTLAEQGWRTEHATRAALVVDAADYYAHARKAMMAAEHQIMLVGWDFDTRIPLDRSFPDDGAPTELGPFLTWLADNRPGLCINILTWGMVAVKTLARGTTALRLARWMAHPQITFKPDGAHPFGGSHHQKIIVIDDSLAFCGGIDMTASRWDTREHLDDDERRRRPFTRRRYMPWHDASMALEGPVAKALGELARSRWEIAGGNTLPVPQAHDGIWPDALDPHFRDVDVTIARTRGLNGDIDQIREIEALFAAMIAGVERFAYIETQYFASRVIAEAIAKRLDEPDGPEFVIVNPKVADGWLEEEVMGAARAELIDALRQHPHHERARIYTPVTRNGCDIYVHAKIMIADDKVLRVGSANMNNRSMGLDSECDVLIEAETPDIAATIAAIRDDLLAEHLGVAPEAVAETLAKTGSLLQTVERLRGDGRTLVPFEPPEQSDLERAMAESKMFDPEHPDEAFEPATKRGLASRVRRRARRMRRRVRRHVRG</sequence>
<dbReference type="PROSITE" id="PS50035">
    <property type="entry name" value="PLD"/>
    <property type="match status" value="2"/>
</dbReference>
<keyword evidence="5" id="KW-0964">Secreted</keyword>
<gene>
    <name evidence="12" type="ORF">FBR43_02740</name>
</gene>
<feature type="region of interest" description="Disordered" evidence="10">
    <location>
        <begin position="450"/>
        <end position="489"/>
    </location>
</feature>
<dbReference type="EMBL" id="SWKR01000001">
    <property type="protein sequence ID" value="TKD53258.1"/>
    <property type="molecule type" value="Genomic_DNA"/>
</dbReference>
<evidence type="ECO:0000256" key="2">
    <source>
        <dbReference type="ARBA" id="ARBA00003145"/>
    </source>
</evidence>
<dbReference type="Pfam" id="PF13091">
    <property type="entry name" value="PLDc_2"/>
    <property type="match status" value="1"/>
</dbReference>
<dbReference type="RefSeq" id="WP_136941678.1">
    <property type="nucleotide sequence ID" value="NZ_SWKR01000001.1"/>
</dbReference>
<accession>A0A4V5PUA0</accession>
<keyword evidence="8" id="KW-0443">Lipid metabolism</keyword>
<dbReference type="Proteomes" id="UP000309138">
    <property type="component" value="Unassembled WGS sequence"/>
</dbReference>
<dbReference type="Gene3D" id="3.30.870.10">
    <property type="entry name" value="Endonuclease Chain A"/>
    <property type="match status" value="2"/>
</dbReference>
<dbReference type="GO" id="GO:0009395">
    <property type="term" value="P:phospholipid catabolic process"/>
    <property type="evidence" value="ECO:0007669"/>
    <property type="project" value="TreeGrafter"/>
</dbReference>
<feature type="domain" description="PLD phosphodiesterase" evidence="11">
    <location>
        <begin position="123"/>
        <end position="150"/>
    </location>
</feature>
<dbReference type="InterPro" id="IPR001736">
    <property type="entry name" value="PLipase_D/transphosphatidylase"/>
</dbReference>
<comment type="catalytic activity">
    <reaction evidence="1">
        <text>a 1,2-diacyl-sn-glycero-3-phosphocholine + H2O = a 1,2-diacyl-sn-glycero-3-phosphate + choline + H(+)</text>
        <dbReference type="Rhea" id="RHEA:14445"/>
        <dbReference type="ChEBI" id="CHEBI:15354"/>
        <dbReference type="ChEBI" id="CHEBI:15377"/>
        <dbReference type="ChEBI" id="CHEBI:15378"/>
        <dbReference type="ChEBI" id="CHEBI:57643"/>
        <dbReference type="ChEBI" id="CHEBI:58608"/>
        <dbReference type="EC" id="3.1.4.4"/>
    </reaction>
</comment>
<dbReference type="CDD" id="cd09140">
    <property type="entry name" value="PLDc_vPLD1_2_like_bac_1"/>
    <property type="match status" value="1"/>
</dbReference>
<evidence type="ECO:0000256" key="5">
    <source>
        <dbReference type="ARBA" id="ARBA00022525"/>
    </source>
</evidence>
<name>A0A4V5PUA0_9SPHN</name>
<keyword evidence="6" id="KW-0677">Repeat</keyword>
<dbReference type="InterPro" id="IPR015679">
    <property type="entry name" value="PLipase_D_fam"/>
</dbReference>
<evidence type="ECO:0000256" key="8">
    <source>
        <dbReference type="ARBA" id="ARBA00023098"/>
    </source>
</evidence>
<evidence type="ECO:0000256" key="3">
    <source>
        <dbReference type="ARBA" id="ARBA00004613"/>
    </source>
</evidence>
<evidence type="ECO:0000256" key="10">
    <source>
        <dbReference type="SAM" id="MobiDB-lite"/>
    </source>
</evidence>
<evidence type="ECO:0000256" key="6">
    <source>
        <dbReference type="ARBA" id="ARBA00022737"/>
    </source>
</evidence>
<evidence type="ECO:0000256" key="4">
    <source>
        <dbReference type="ARBA" id="ARBA00018392"/>
    </source>
</evidence>
<evidence type="ECO:0000256" key="1">
    <source>
        <dbReference type="ARBA" id="ARBA00000798"/>
    </source>
</evidence>
<dbReference type="InterPro" id="IPR025202">
    <property type="entry name" value="PLD-like_dom"/>
</dbReference>
<feature type="domain" description="PLD phosphodiesterase" evidence="11">
    <location>
        <begin position="338"/>
        <end position="365"/>
    </location>
</feature>
<reference evidence="12 13" key="1">
    <citation type="submission" date="2019-04" db="EMBL/GenBank/DDBJ databases">
        <authorList>
            <person name="Yang Y."/>
            <person name="Wei D."/>
        </authorList>
    </citation>
    <scope>NUCLEOTIDE SEQUENCE [LARGE SCALE GENOMIC DNA]</scope>
    <source>
        <strain evidence="12 13">L-1-4w-11</strain>
    </source>
</reference>
<evidence type="ECO:0000313" key="13">
    <source>
        <dbReference type="Proteomes" id="UP000309138"/>
    </source>
</evidence>
<dbReference type="CDD" id="cd09143">
    <property type="entry name" value="PLDc_vPLD1_2_like_bac_2"/>
    <property type="match status" value="1"/>
</dbReference>
<evidence type="ECO:0000313" key="12">
    <source>
        <dbReference type="EMBL" id="TKD53258.1"/>
    </source>
</evidence>
<keyword evidence="13" id="KW-1185">Reference proteome</keyword>
<evidence type="ECO:0000256" key="9">
    <source>
        <dbReference type="ARBA" id="ARBA00029594"/>
    </source>
</evidence>
<proteinExistence type="predicted"/>
<dbReference type="OrthoDB" id="8828485at2"/>
<evidence type="ECO:0000259" key="11">
    <source>
        <dbReference type="PROSITE" id="PS50035"/>
    </source>
</evidence>
<comment type="subcellular location">
    <subcellularLocation>
        <location evidence="3">Secreted</location>
    </subcellularLocation>
</comment>
<keyword evidence="7" id="KW-0378">Hydrolase</keyword>
<dbReference type="AlphaFoldDB" id="A0A4V5PUA0"/>
<dbReference type="Pfam" id="PF00614">
    <property type="entry name" value="PLDc"/>
    <property type="match status" value="1"/>
</dbReference>
<dbReference type="GO" id="GO:0005576">
    <property type="term" value="C:extracellular region"/>
    <property type="evidence" value="ECO:0007669"/>
    <property type="project" value="UniProtKB-SubCell"/>
</dbReference>
<dbReference type="SMART" id="SM00155">
    <property type="entry name" value="PLDc"/>
    <property type="match status" value="2"/>
</dbReference>